<dbReference type="InterPro" id="IPR001296">
    <property type="entry name" value="Glyco_trans_1"/>
</dbReference>
<dbReference type="SUPFAM" id="SSF53756">
    <property type="entry name" value="UDP-Glycosyltransferase/glycogen phosphorylase"/>
    <property type="match status" value="1"/>
</dbReference>
<feature type="domain" description="Glycosyl transferase family 1" evidence="1">
    <location>
        <begin position="341"/>
        <end position="493"/>
    </location>
</feature>
<proteinExistence type="predicted"/>
<dbReference type="Proteomes" id="UP001198893">
    <property type="component" value="Unassembled WGS sequence"/>
</dbReference>
<accession>A0AAW4WG74</accession>
<evidence type="ECO:0000259" key="1">
    <source>
        <dbReference type="Pfam" id="PF00534"/>
    </source>
</evidence>
<protein>
    <submittedName>
        <fullName evidence="2">Glycosyltransferase</fullName>
        <ecNumber evidence="2">2.4.-.-</ecNumber>
    </submittedName>
</protein>
<evidence type="ECO:0000313" key="2">
    <source>
        <dbReference type="EMBL" id="MCC2241245.1"/>
    </source>
</evidence>
<keyword evidence="2" id="KW-0808">Transferase</keyword>
<keyword evidence="2" id="KW-0328">Glycosyltransferase</keyword>
<dbReference type="GO" id="GO:0016757">
    <property type="term" value="F:glycosyltransferase activity"/>
    <property type="evidence" value="ECO:0007669"/>
    <property type="project" value="UniProtKB-KW"/>
</dbReference>
<sequence>MEEKLLELIQKIAEVKGDSNSEVELENKIAFETGKMEGLSLTEKESIVNTIAAKLGGELYTNIFFAFWSWIVTEQNSYLMKQVKELINSSNITWQEKYYLADQINFDMFNNIHLRTPELEELVVELHHMAIHEGKQLVDVPASIGAVEQNAKNKDLVIILTSQFLSMNHGPTKTALDRAYILQKYYGKKVFLINTAEMRGMAGEMPVYPVRVGSYMPHWNEVEEITYQGEKIAFFQCYMDMPNIEDTRALVQTIWKLNPAMCLNIGGGSLVAACVNEFLPTAIIATVPSGIPFPECDIICIGHAPTSVEETTLKNYGIKKENVIVGRFTSSFKPKQHTYVRKDFGLPEDAFLLVVVGLRLTEEISDEFVAMLDSVLSENIQCVIMGEMANYEECAGKNEKFRKYVHNLGLQEDALAIYSLCDLYLNPIRLGGGTSAAESMSEGVPVLTTDLGDVALEVEETYKVKDYEEMKQWIFELEADWKLWKKWSQAAKEKAEELTDSKKEFIKIIKQIEKCMESKDK</sequence>
<dbReference type="EC" id="2.4.-.-" evidence="2"/>
<gene>
    <name evidence="2" type="ORF">LKD47_02850</name>
</gene>
<dbReference type="EMBL" id="JAJEQW010000002">
    <property type="protein sequence ID" value="MCC2241245.1"/>
    <property type="molecule type" value="Genomic_DNA"/>
</dbReference>
<organism evidence="2 3">
    <name type="scientific">Roseburia amylophila</name>
    <dbReference type="NCBI Taxonomy" id="2981794"/>
    <lineage>
        <taxon>Bacteria</taxon>
        <taxon>Bacillati</taxon>
        <taxon>Bacillota</taxon>
        <taxon>Clostridia</taxon>
        <taxon>Lachnospirales</taxon>
        <taxon>Lachnospiraceae</taxon>
        <taxon>Roseburia</taxon>
    </lineage>
</organism>
<evidence type="ECO:0000313" key="3">
    <source>
        <dbReference type="Proteomes" id="UP001198893"/>
    </source>
</evidence>
<dbReference type="RefSeq" id="WP_227709628.1">
    <property type="nucleotide sequence ID" value="NZ_JAJEQW010000002.1"/>
</dbReference>
<dbReference type="Pfam" id="PF00534">
    <property type="entry name" value="Glycos_transf_1"/>
    <property type="match status" value="1"/>
</dbReference>
<dbReference type="AlphaFoldDB" id="A0AAW4WG74"/>
<name>A0AAW4WG74_9FIRM</name>
<comment type="caution">
    <text evidence="2">The sequence shown here is derived from an EMBL/GenBank/DDBJ whole genome shotgun (WGS) entry which is preliminary data.</text>
</comment>
<reference evidence="2" key="1">
    <citation type="submission" date="2021-10" db="EMBL/GenBank/DDBJ databases">
        <title>Anaerobic single-cell dispensing facilitates the cultivation of human gut bacteria.</title>
        <authorList>
            <person name="Afrizal A."/>
        </authorList>
    </citation>
    <scope>NUCLEOTIDE SEQUENCE</scope>
    <source>
        <strain evidence="2">CLA-AA-H204</strain>
    </source>
</reference>
<dbReference type="Gene3D" id="3.40.50.2000">
    <property type="entry name" value="Glycogen Phosphorylase B"/>
    <property type="match status" value="1"/>
</dbReference>